<dbReference type="GO" id="GO:0003723">
    <property type="term" value="F:RNA binding"/>
    <property type="evidence" value="ECO:0007669"/>
    <property type="project" value="InterPro"/>
</dbReference>
<evidence type="ECO:0000259" key="3">
    <source>
        <dbReference type="Pfam" id="PF00588"/>
    </source>
</evidence>
<evidence type="ECO:0000256" key="2">
    <source>
        <dbReference type="ARBA" id="ARBA00022679"/>
    </source>
</evidence>
<dbReference type="InterPro" id="IPR029026">
    <property type="entry name" value="tRNA_m1G_MTases_N"/>
</dbReference>
<dbReference type="InterPro" id="IPR029028">
    <property type="entry name" value="Alpha/beta_knot_MTases"/>
</dbReference>
<evidence type="ECO:0000313" key="5">
    <source>
        <dbReference type="Proteomes" id="UP000002432"/>
    </source>
</evidence>
<dbReference type="GO" id="GO:0005829">
    <property type="term" value="C:cytosol"/>
    <property type="evidence" value="ECO:0007669"/>
    <property type="project" value="TreeGrafter"/>
</dbReference>
<accession>Q1IQD7</accession>
<dbReference type="GO" id="GO:0008173">
    <property type="term" value="F:RNA methyltransferase activity"/>
    <property type="evidence" value="ECO:0007669"/>
    <property type="project" value="InterPro"/>
</dbReference>
<keyword evidence="5" id="KW-1185">Reference proteome</keyword>
<dbReference type="GO" id="GO:0006396">
    <property type="term" value="P:RNA processing"/>
    <property type="evidence" value="ECO:0007669"/>
    <property type="project" value="InterPro"/>
</dbReference>
<dbReference type="OrthoDB" id="9785673at2"/>
<dbReference type="Proteomes" id="UP000002432">
    <property type="component" value="Chromosome"/>
</dbReference>
<keyword evidence="2" id="KW-0808">Transferase</keyword>
<dbReference type="Pfam" id="PF00588">
    <property type="entry name" value="SpoU_methylase"/>
    <property type="match status" value="1"/>
</dbReference>
<dbReference type="Gene3D" id="3.40.1280.10">
    <property type="match status" value="1"/>
</dbReference>
<dbReference type="STRING" id="204669.Acid345_1912"/>
<protein>
    <submittedName>
        <fullName evidence="4">tRNA/rRNA methyltransferase (SpoU)</fullName>
    </submittedName>
</protein>
<dbReference type="SUPFAM" id="SSF75217">
    <property type="entry name" value="alpha/beta knot"/>
    <property type="match status" value="1"/>
</dbReference>
<reference evidence="4 5" key="1">
    <citation type="journal article" date="2009" name="Appl. Environ. Microbiol.">
        <title>Three genomes from the phylum Acidobacteria provide insight into the lifestyles of these microorganisms in soils.</title>
        <authorList>
            <person name="Ward N.L."/>
            <person name="Challacombe J.F."/>
            <person name="Janssen P.H."/>
            <person name="Henrissat B."/>
            <person name="Coutinho P.M."/>
            <person name="Wu M."/>
            <person name="Xie G."/>
            <person name="Haft D.H."/>
            <person name="Sait M."/>
            <person name="Badger J."/>
            <person name="Barabote R.D."/>
            <person name="Bradley B."/>
            <person name="Brettin T.S."/>
            <person name="Brinkac L.M."/>
            <person name="Bruce D."/>
            <person name="Creasy T."/>
            <person name="Daugherty S.C."/>
            <person name="Davidsen T.M."/>
            <person name="DeBoy R.T."/>
            <person name="Detter J.C."/>
            <person name="Dodson R.J."/>
            <person name="Durkin A.S."/>
            <person name="Ganapathy A."/>
            <person name="Gwinn-Giglio M."/>
            <person name="Han C.S."/>
            <person name="Khouri H."/>
            <person name="Kiss H."/>
            <person name="Kothari S.P."/>
            <person name="Madupu R."/>
            <person name="Nelson K.E."/>
            <person name="Nelson W.C."/>
            <person name="Paulsen I."/>
            <person name="Penn K."/>
            <person name="Ren Q."/>
            <person name="Rosovitz M.J."/>
            <person name="Selengut J.D."/>
            <person name="Shrivastava S."/>
            <person name="Sullivan S.A."/>
            <person name="Tapia R."/>
            <person name="Thompson L.S."/>
            <person name="Watkins K.L."/>
            <person name="Yang Q."/>
            <person name="Yu C."/>
            <person name="Zafar N."/>
            <person name="Zhou L."/>
            <person name="Kuske C.R."/>
        </authorList>
    </citation>
    <scope>NUCLEOTIDE SEQUENCE [LARGE SCALE GENOMIC DNA]</scope>
    <source>
        <strain evidence="4 5">Ellin345</strain>
    </source>
</reference>
<dbReference type="InterPro" id="IPR001537">
    <property type="entry name" value="SpoU_MeTrfase"/>
</dbReference>
<dbReference type="RefSeq" id="WP_011522715.1">
    <property type="nucleotide sequence ID" value="NC_008009.1"/>
</dbReference>
<dbReference type="HOGENOM" id="CLU_021322_4_3_0"/>
<dbReference type="EnsemblBacteria" id="ABF40913">
    <property type="protein sequence ID" value="ABF40913"/>
    <property type="gene ID" value="Acid345_1912"/>
</dbReference>
<evidence type="ECO:0000313" key="4">
    <source>
        <dbReference type="EMBL" id="ABF40913.1"/>
    </source>
</evidence>
<feature type="domain" description="tRNA/rRNA methyltransferase SpoU type" evidence="3">
    <location>
        <begin position="9"/>
        <end position="150"/>
    </location>
</feature>
<name>Q1IQD7_KORVE</name>
<dbReference type="GO" id="GO:0032259">
    <property type="term" value="P:methylation"/>
    <property type="evidence" value="ECO:0007669"/>
    <property type="project" value="UniProtKB-KW"/>
</dbReference>
<dbReference type="KEGG" id="aba:Acid345_1912"/>
<dbReference type="eggNOG" id="COG0566">
    <property type="taxonomic scope" value="Bacteria"/>
</dbReference>
<organism evidence="4 5">
    <name type="scientific">Koribacter versatilis (strain Ellin345)</name>
    <dbReference type="NCBI Taxonomy" id="204669"/>
    <lineage>
        <taxon>Bacteria</taxon>
        <taxon>Pseudomonadati</taxon>
        <taxon>Acidobacteriota</taxon>
        <taxon>Terriglobia</taxon>
        <taxon>Terriglobales</taxon>
        <taxon>Candidatus Korobacteraceae</taxon>
        <taxon>Candidatus Korobacter</taxon>
    </lineage>
</organism>
<gene>
    <name evidence="4" type="ordered locus">Acid345_1912</name>
</gene>
<dbReference type="PANTHER" id="PTHR46429">
    <property type="entry name" value="23S RRNA (GUANOSINE-2'-O-)-METHYLTRANSFERASE RLMB"/>
    <property type="match status" value="1"/>
</dbReference>
<keyword evidence="1 4" id="KW-0489">Methyltransferase</keyword>
<evidence type="ECO:0000256" key="1">
    <source>
        <dbReference type="ARBA" id="ARBA00022603"/>
    </source>
</evidence>
<dbReference type="EMBL" id="CP000360">
    <property type="protein sequence ID" value="ABF40913.1"/>
    <property type="molecule type" value="Genomic_DNA"/>
</dbReference>
<dbReference type="InterPro" id="IPR004441">
    <property type="entry name" value="rRNA_MeTrfase_TrmH"/>
</dbReference>
<dbReference type="PANTHER" id="PTHR46429:SF1">
    <property type="entry name" value="23S RRNA (GUANOSINE-2'-O-)-METHYLTRANSFERASE RLMB"/>
    <property type="match status" value="1"/>
</dbReference>
<dbReference type="AlphaFoldDB" id="Q1IQD7"/>
<sequence length="161" mass="17633">MSDPSRLPVAVLLDNVRSMYNVGAFFRAADGVNLQKLCLCGITAHPPKKAISKTALGAEETVPWEHGWDAVEMAKHLRAEGFQLAAIETNPEATDLFDWQPRFPVCVVFGHEVGGLLPELLALADVHMRIPMRGEKTSLNVATAGGVVLYELLRKYQALQP</sequence>
<proteinExistence type="predicted"/>